<dbReference type="EC" id="1.2.1.84" evidence="10"/>
<dbReference type="PANTHER" id="PTHR11011">
    <property type="entry name" value="MALE STERILITY PROTEIN 2-RELATED"/>
    <property type="match status" value="1"/>
</dbReference>
<keyword evidence="10" id="KW-0560">Oxidoreductase</keyword>
<sequence length="487" mass="56013">PGISEFYSGKDVLVTGATGFMGKVLVEKLLRSCPDIRNIYIIVRSRYGKSCQERWNEVTDLPLFDLLKKVQPNALSKVIVIDGDVSEESLGLKSEDYKVLEENISVIFHGAASVRFNDPLHVSVKMNTYGTLQVVNLAFKMKQLKAFVYISTAYSNCQITEIEEKMYPSTRDWREVISVAQNTDPIVMTILTPKYLGRLPNTYVFSKCLGENLVWEMRNELPIIIFRPTIVIASWMEPIRGWIDNFHGPVGMTIGIGKGIIRTMLSNPTAKADFTPVDSAIKAVIVCGWKRATKTLCEEKELIYNCATTHKNITNQELIKLGLEIHEQYPTENVMWYPSISVHTSTFWYKLEAFYKHFLPALIIDSILRITANNPIILKLQIKIHTTILALSYFQLRIWQFHNDNFLGLLKEIPPEDKEAFDFDFSSLDPREYFQNSGLEGGKKYLLKEKNVDQDEVRRKFQIMKYIHYGLLTTIRCGLLWGLYKLY</sequence>
<proteinExistence type="evidence at transcript level"/>
<evidence type="ECO:0000256" key="2">
    <source>
        <dbReference type="ARBA" id="ARBA00005928"/>
    </source>
</evidence>
<organism evidence="13">
    <name type="scientific">Triatoma infestans</name>
    <name type="common">Assassin bug</name>
    <dbReference type="NCBI Taxonomy" id="30076"/>
    <lineage>
        <taxon>Eukaryota</taxon>
        <taxon>Metazoa</taxon>
        <taxon>Ecdysozoa</taxon>
        <taxon>Arthropoda</taxon>
        <taxon>Hexapoda</taxon>
        <taxon>Insecta</taxon>
        <taxon>Pterygota</taxon>
        <taxon>Neoptera</taxon>
        <taxon>Paraneoptera</taxon>
        <taxon>Hemiptera</taxon>
        <taxon>Heteroptera</taxon>
        <taxon>Panheteroptera</taxon>
        <taxon>Cimicomorpha</taxon>
        <taxon>Reduviidae</taxon>
        <taxon>Triatominae</taxon>
        <taxon>Triatoma</taxon>
    </lineage>
</organism>
<evidence type="ECO:0000256" key="7">
    <source>
        <dbReference type="ARBA" id="ARBA00023098"/>
    </source>
</evidence>
<evidence type="ECO:0000256" key="5">
    <source>
        <dbReference type="ARBA" id="ARBA00022857"/>
    </source>
</evidence>
<comment type="function">
    <text evidence="10">Catalyzes the reduction of fatty acyl-CoA to fatty alcohols.</text>
</comment>
<dbReference type="PANTHER" id="PTHR11011:SF24">
    <property type="entry name" value="FATTY ACYL-COA REDUCTASE"/>
    <property type="match status" value="1"/>
</dbReference>
<dbReference type="SUPFAM" id="SSF51735">
    <property type="entry name" value="NAD(P)-binding Rossmann-fold domains"/>
    <property type="match status" value="1"/>
</dbReference>
<dbReference type="CDD" id="cd09071">
    <property type="entry name" value="FAR_C"/>
    <property type="match status" value="1"/>
</dbReference>
<dbReference type="GO" id="GO:0102965">
    <property type="term" value="F:alcohol-forming long-chain fatty acyl-CoA reductase activity"/>
    <property type="evidence" value="ECO:0007669"/>
    <property type="project" value="UniProtKB-EC"/>
</dbReference>
<reference evidence="13" key="1">
    <citation type="journal article" date="2014" name="PLoS Negl. Trop. Dis.">
        <title>An updated insight into the Sialotranscriptome of Triatoma infestans: developmental stage and geographic variations.</title>
        <authorList>
            <person name="Schwarz A."/>
            <person name="Medrano-Mercado N."/>
            <person name="Schaub G.A."/>
            <person name="Struchiner C.J."/>
            <person name="Bargues M.D."/>
            <person name="Levy M.Z."/>
            <person name="Ribeiro J.M."/>
        </authorList>
    </citation>
    <scope>NUCLEOTIDE SEQUENCE</scope>
    <source>
        <strain evidence="13">Chile</strain>
        <tissue evidence="13">Salivary glands</tissue>
    </source>
</reference>
<dbReference type="CDD" id="cd05236">
    <property type="entry name" value="FAR-N_SDR_e"/>
    <property type="match status" value="1"/>
</dbReference>
<keyword evidence="4" id="KW-0812">Transmembrane</keyword>
<dbReference type="AlphaFoldDB" id="A0A023F0J0"/>
<evidence type="ECO:0000313" key="13">
    <source>
        <dbReference type="EMBL" id="JAC14992.1"/>
    </source>
</evidence>
<name>A0A023F0J0_TRIIF</name>
<evidence type="ECO:0000259" key="11">
    <source>
        <dbReference type="Pfam" id="PF03015"/>
    </source>
</evidence>
<dbReference type="GO" id="GO:0005777">
    <property type="term" value="C:peroxisome"/>
    <property type="evidence" value="ECO:0007669"/>
    <property type="project" value="TreeGrafter"/>
</dbReference>
<evidence type="ECO:0000256" key="6">
    <source>
        <dbReference type="ARBA" id="ARBA00022989"/>
    </source>
</evidence>
<feature type="domain" description="Fatty acyl-CoA reductase C-terminal" evidence="11">
    <location>
        <begin position="357"/>
        <end position="449"/>
    </location>
</feature>
<keyword evidence="3 10" id="KW-0444">Lipid biosynthesis</keyword>
<feature type="non-terminal residue" evidence="13">
    <location>
        <position position="487"/>
    </location>
</feature>
<dbReference type="FunFam" id="3.40.50.720:FF:000143">
    <property type="entry name" value="Fatty acyl-CoA reductase"/>
    <property type="match status" value="1"/>
</dbReference>
<dbReference type="InterPro" id="IPR033640">
    <property type="entry name" value="FAR_C"/>
</dbReference>
<dbReference type="GO" id="GO:0035336">
    <property type="term" value="P:long-chain fatty-acyl-CoA metabolic process"/>
    <property type="evidence" value="ECO:0007669"/>
    <property type="project" value="TreeGrafter"/>
</dbReference>
<dbReference type="GO" id="GO:0080019">
    <property type="term" value="F:alcohol-forming very long-chain fatty acyl-CoA reductase activity"/>
    <property type="evidence" value="ECO:0007669"/>
    <property type="project" value="InterPro"/>
</dbReference>
<comment type="similarity">
    <text evidence="2 10">Belongs to the fatty acyl-CoA reductase family.</text>
</comment>
<feature type="domain" description="Thioester reductase (TE)" evidence="12">
    <location>
        <begin position="14"/>
        <end position="283"/>
    </location>
</feature>
<dbReference type="Gene3D" id="3.40.50.720">
    <property type="entry name" value="NAD(P)-binding Rossmann-like Domain"/>
    <property type="match status" value="1"/>
</dbReference>
<feature type="non-terminal residue" evidence="13">
    <location>
        <position position="1"/>
    </location>
</feature>
<evidence type="ECO:0000256" key="10">
    <source>
        <dbReference type="RuleBase" id="RU363097"/>
    </source>
</evidence>
<evidence type="ECO:0000259" key="12">
    <source>
        <dbReference type="Pfam" id="PF07993"/>
    </source>
</evidence>
<accession>A0A023F0J0</accession>
<evidence type="ECO:0000256" key="9">
    <source>
        <dbReference type="ARBA" id="ARBA00052530"/>
    </source>
</evidence>
<comment type="catalytic activity">
    <reaction evidence="9 10">
        <text>a long-chain fatty acyl-CoA + 2 NADPH + 2 H(+) = a long-chain primary fatty alcohol + 2 NADP(+) + CoA</text>
        <dbReference type="Rhea" id="RHEA:52716"/>
        <dbReference type="ChEBI" id="CHEBI:15378"/>
        <dbReference type="ChEBI" id="CHEBI:57287"/>
        <dbReference type="ChEBI" id="CHEBI:57783"/>
        <dbReference type="ChEBI" id="CHEBI:58349"/>
        <dbReference type="ChEBI" id="CHEBI:77396"/>
        <dbReference type="ChEBI" id="CHEBI:83139"/>
        <dbReference type="EC" id="1.2.1.84"/>
    </reaction>
</comment>
<comment type="subcellular location">
    <subcellularLocation>
        <location evidence="1">Membrane</location>
        <topology evidence="1">Multi-pass membrane protein</topology>
    </subcellularLocation>
</comment>
<keyword evidence="5 10" id="KW-0521">NADP</keyword>
<dbReference type="GO" id="GO:0016020">
    <property type="term" value="C:membrane"/>
    <property type="evidence" value="ECO:0007669"/>
    <property type="project" value="UniProtKB-SubCell"/>
</dbReference>
<dbReference type="InterPro" id="IPR026055">
    <property type="entry name" value="FAR"/>
</dbReference>
<keyword evidence="6" id="KW-1133">Transmembrane helix</keyword>
<evidence type="ECO:0000256" key="3">
    <source>
        <dbReference type="ARBA" id="ARBA00022516"/>
    </source>
</evidence>
<dbReference type="InterPro" id="IPR013120">
    <property type="entry name" value="FAR_NAD-bd"/>
</dbReference>
<dbReference type="InterPro" id="IPR036291">
    <property type="entry name" value="NAD(P)-bd_dom_sf"/>
</dbReference>
<dbReference type="Pfam" id="PF03015">
    <property type="entry name" value="Sterile"/>
    <property type="match status" value="1"/>
</dbReference>
<dbReference type="Pfam" id="PF07993">
    <property type="entry name" value="NAD_binding_4"/>
    <property type="match status" value="1"/>
</dbReference>
<keyword evidence="8" id="KW-0472">Membrane</keyword>
<protein>
    <recommendedName>
        <fullName evidence="10">Fatty acyl-CoA reductase</fullName>
        <ecNumber evidence="10">1.2.1.84</ecNumber>
    </recommendedName>
</protein>
<dbReference type="EMBL" id="GBBI01003720">
    <property type="protein sequence ID" value="JAC14992.1"/>
    <property type="molecule type" value="mRNA"/>
</dbReference>
<evidence type="ECO:0000256" key="8">
    <source>
        <dbReference type="ARBA" id="ARBA00023136"/>
    </source>
</evidence>
<keyword evidence="7 10" id="KW-0443">Lipid metabolism</keyword>
<evidence type="ECO:0000256" key="4">
    <source>
        <dbReference type="ARBA" id="ARBA00022692"/>
    </source>
</evidence>
<evidence type="ECO:0000256" key="1">
    <source>
        <dbReference type="ARBA" id="ARBA00004141"/>
    </source>
</evidence>